<dbReference type="EMBL" id="VUJU01002056">
    <property type="protein sequence ID" value="KAF0762738.1"/>
    <property type="molecule type" value="Genomic_DNA"/>
</dbReference>
<feature type="compositionally biased region" description="Basic and acidic residues" evidence="1">
    <location>
        <begin position="1120"/>
        <end position="1131"/>
    </location>
</feature>
<feature type="region of interest" description="Disordered" evidence="1">
    <location>
        <begin position="1119"/>
        <end position="1146"/>
    </location>
</feature>
<keyword evidence="3" id="KW-1185">Reference proteome</keyword>
<evidence type="ECO:0000313" key="3">
    <source>
        <dbReference type="Proteomes" id="UP000478052"/>
    </source>
</evidence>
<dbReference type="OrthoDB" id="6629147at2759"/>
<dbReference type="AlphaFoldDB" id="A0A6G0YXN2"/>
<protein>
    <submittedName>
        <fullName evidence="2">Uncharacterized protein</fullName>
    </submittedName>
</protein>
<accession>A0A6G0YXN2</accession>
<feature type="region of interest" description="Disordered" evidence="1">
    <location>
        <begin position="1008"/>
        <end position="1043"/>
    </location>
</feature>
<gene>
    <name evidence="2" type="ORF">FWK35_00005569</name>
</gene>
<evidence type="ECO:0000256" key="1">
    <source>
        <dbReference type="SAM" id="MobiDB-lite"/>
    </source>
</evidence>
<sequence length="1174" mass="133961">MEPELKAERYKGYFEKLLNGMMPDQSVLHTGYKRAEPGVEDVSLEESATKSHCFFAEDCIGFYQCGFRKGRSTTEQLSIIGQSENAKCNIRNFYNGNRNEAEGRPVLSTFKSCPNLENIVRILQDNEGSLLIVQNKIRLLAFANNLDIIGDLLADTINAARVIEEAAKKIDLEINLEETKIKMKENKYSDKKSPKSLLLTDKFLTSKMMSIKTKRRRYNNEFYDLMEQPSVTSFIKSQRIQWLVHIMRRGENESVRVALKWKPQGKRPRGFRETQFKKHWSSLVVKVIWEDFWLFICILQLEYQSTRGFKLLSFNFWLTRSAFLSEVGGSGGDMEGVIWMATSSHHGMPYYSGGNGLSESEINELRRKLIFYLAEKSRLRNADNLNEVITDTKFGNDIIVEGTINFECVFRLPNLISDTNCNSSLILSTTPTIITQSITSDKNHHDVTANIDLISKETHVLNKSLSSKISEPLILTTDLLKINTNNCIQSDIIEDLISTECLTSNEIINHLNRLETNISTVSTTESNSMTYDKQEDRIIEDLIPDMNHSLNRSFSPKTSEPLITINNYLQCNITKGFASNDFLTSNESINHLKTNVLTISTTELDINDQEDTINVFDTAKRINSNEVDVHFITGNIDADYDQDFTSNDSFILNNSNDFDTESSSSSSMSKKKIINKKKIKDQKNKYIDVEDQAWREKTSIIDSKNKDILKKYKSTKGEDNIQKVKTLTSTNKSKNYIYEKNKSTQGLAVSYLNQSKLFEKLLKSKQKDLFKNSNSDDSDTVATNNKQDPISNDSFAFNQIDDFETAFSSSSSLSTHVSKKQNKFKNTKSENADDHIQRVKSCSTTPIINLNVQNKYYKSKATKEVDNLKKPHVYAKYTKNKSKDVKMNADKYNSNETDYNKEVTSNESFILNENNQSKASLLPLLGSSTSAKLANKKKKIKENKNEITDGEDNFQRSKASTSITKSNNKIIYDKNDKSTEGLPVNYLKQSKVYEKLLKGKFRDSLKLNDKNNVGDGYQEDQKNQPEISSSSGLPISKESNNKIPEYNKLTKDLSVNYEHKSKMYKQLLNNKYKAAVTNSKDDLVADYQQKDLISNKTNHLEDCSSSKSLNIIKKKKSKNLKNDVSDGEDHFRKSKPSTTESRKRINYDKEKKLNEDASSHGVKLWFGFLIGYAR</sequence>
<proteinExistence type="predicted"/>
<organism evidence="2 3">
    <name type="scientific">Aphis craccivora</name>
    <name type="common">Cowpea aphid</name>
    <dbReference type="NCBI Taxonomy" id="307492"/>
    <lineage>
        <taxon>Eukaryota</taxon>
        <taxon>Metazoa</taxon>
        <taxon>Ecdysozoa</taxon>
        <taxon>Arthropoda</taxon>
        <taxon>Hexapoda</taxon>
        <taxon>Insecta</taxon>
        <taxon>Pterygota</taxon>
        <taxon>Neoptera</taxon>
        <taxon>Paraneoptera</taxon>
        <taxon>Hemiptera</taxon>
        <taxon>Sternorrhyncha</taxon>
        <taxon>Aphidomorpha</taxon>
        <taxon>Aphidoidea</taxon>
        <taxon>Aphididae</taxon>
        <taxon>Aphidini</taxon>
        <taxon>Aphis</taxon>
        <taxon>Aphis</taxon>
    </lineage>
</organism>
<name>A0A6G0YXN2_APHCR</name>
<comment type="caution">
    <text evidence="2">The sequence shown here is derived from an EMBL/GenBank/DDBJ whole genome shotgun (WGS) entry which is preliminary data.</text>
</comment>
<evidence type="ECO:0000313" key="2">
    <source>
        <dbReference type="EMBL" id="KAF0762738.1"/>
    </source>
</evidence>
<feature type="compositionally biased region" description="Polar residues" evidence="1">
    <location>
        <begin position="1024"/>
        <end position="1042"/>
    </location>
</feature>
<reference evidence="2 3" key="1">
    <citation type="submission" date="2019-08" db="EMBL/GenBank/DDBJ databases">
        <title>Whole genome of Aphis craccivora.</title>
        <authorList>
            <person name="Voronova N.V."/>
            <person name="Shulinski R.S."/>
            <person name="Bandarenka Y.V."/>
            <person name="Zhorov D.G."/>
            <person name="Warner D."/>
        </authorList>
    </citation>
    <scope>NUCLEOTIDE SEQUENCE [LARGE SCALE GENOMIC DNA]</scope>
    <source>
        <strain evidence="2">180601</strain>
        <tissue evidence="2">Whole Body</tissue>
    </source>
</reference>
<dbReference type="Proteomes" id="UP000478052">
    <property type="component" value="Unassembled WGS sequence"/>
</dbReference>